<evidence type="ECO:0000256" key="2">
    <source>
        <dbReference type="ARBA" id="ARBA00001946"/>
    </source>
</evidence>
<feature type="domain" description="RNase H type-2" evidence="17">
    <location>
        <begin position="93"/>
        <end position="310"/>
    </location>
</feature>
<keyword evidence="8 14" id="KW-0963">Cytoplasm</keyword>
<dbReference type="PIRSF" id="PIRSF037748">
    <property type="entry name" value="RnhC"/>
    <property type="match status" value="1"/>
</dbReference>
<keyword evidence="10 14" id="KW-0479">Metal-binding</keyword>
<evidence type="ECO:0000256" key="3">
    <source>
        <dbReference type="ARBA" id="ARBA00004065"/>
    </source>
</evidence>
<name>A0ABW2K302_9BACI</name>
<dbReference type="InterPro" id="IPR004641">
    <property type="entry name" value="RNase_HIII"/>
</dbReference>
<evidence type="ECO:0000256" key="1">
    <source>
        <dbReference type="ARBA" id="ARBA00000077"/>
    </source>
</evidence>
<evidence type="ECO:0000256" key="14">
    <source>
        <dbReference type="HAMAP-Rule" id="MF_00053"/>
    </source>
</evidence>
<keyword evidence="12 14" id="KW-0378">Hydrolase</keyword>
<dbReference type="InterPro" id="IPR012337">
    <property type="entry name" value="RNaseH-like_sf"/>
</dbReference>
<evidence type="ECO:0000256" key="15">
    <source>
        <dbReference type="PROSITE-ProRule" id="PRU01319"/>
    </source>
</evidence>
<sequence length="310" mass="34415">MPQVVLTLSKERLSKLKNHYRTSLKPITPNHAAFAAKTPNCTITAYPSGKVLFQGKNPEAESKQWGETTQKASKGASTKKTHNYHPANDLFTSSHIGSDEAGTGDFFGPITVAAAYVKDHQIGQLKAIGVKDSKHLSDDQITHIAKQIVEMNIPYTLLRLHNSKYNDWQEKGWSQGKMKTLLHHQAIDKLLTKIEPEKPDGILIDQFSEPSVYIKHLKSEGRMLQEHVYFMTKAESYSIAVAVGSIIARSAFVKAMNQLEMDTGLPIPKGASAKVDQAAAKIIEVYGETKLRDIAKIHFANKEKAKKLVK</sequence>
<comment type="cofactor">
    <cofactor evidence="14 15">
        <name>Mn(2+)</name>
        <dbReference type="ChEBI" id="CHEBI:29035"/>
    </cofactor>
    <cofactor evidence="14 15">
        <name>Mg(2+)</name>
        <dbReference type="ChEBI" id="CHEBI:18420"/>
    </cofactor>
    <text evidence="14 15">Manganese or magnesium. Binds 1 divalent metal ion per monomer in the absence of substrate. May bind a second metal ion after substrate binding.</text>
</comment>
<dbReference type="InterPro" id="IPR012295">
    <property type="entry name" value="TBP_dom_sf"/>
</dbReference>
<evidence type="ECO:0000256" key="6">
    <source>
        <dbReference type="ARBA" id="ARBA00012180"/>
    </source>
</evidence>
<evidence type="ECO:0000313" key="18">
    <source>
        <dbReference type="EMBL" id="MFC7321094.1"/>
    </source>
</evidence>
<feature type="compositionally biased region" description="Polar residues" evidence="16">
    <location>
        <begin position="65"/>
        <end position="76"/>
    </location>
</feature>
<evidence type="ECO:0000256" key="5">
    <source>
        <dbReference type="ARBA" id="ARBA00008378"/>
    </source>
</evidence>
<comment type="cofactor">
    <cofactor evidence="2">
        <name>Mg(2+)</name>
        <dbReference type="ChEBI" id="CHEBI:18420"/>
    </cofactor>
</comment>
<dbReference type="CDD" id="cd06590">
    <property type="entry name" value="RNase_HII_bacteria_HIII_like"/>
    <property type="match status" value="1"/>
</dbReference>
<comment type="subcellular location">
    <subcellularLocation>
        <location evidence="4 14">Cytoplasm</location>
    </subcellularLocation>
</comment>
<evidence type="ECO:0000313" key="19">
    <source>
        <dbReference type="Proteomes" id="UP001596494"/>
    </source>
</evidence>
<dbReference type="PROSITE" id="PS51975">
    <property type="entry name" value="RNASE_H_2"/>
    <property type="match status" value="1"/>
</dbReference>
<evidence type="ECO:0000256" key="10">
    <source>
        <dbReference type="ARBA" id="ARBA00022723"/>
    </source>
</evidence>
<dbReference type="InterPro" id="IPR024567">
    <property type="entry name" value="RNase_HII/HIII_dom"/>
</dbReference>
<dbReference type="Pfam" id="PF01351">
    <property type="entry name" value="RNase_HII"/>
    <property type="match status" value="1"/>
</dbReference>
<feature type="region of interest" description="Disordered" evidence="16">
    <location>
        <begin position="58"/>
        <end position="86"/>
    </location>
</feature>
<evidence type="ECO:0000256" key="8">
    <source>
        <dbReference type="ARBA" id="ARBA00022490"/>
    </source>
</evidence>
<keyword evidence="11 14" id="KW-0255">Endonuclease</keyword>
<dbReference type="NCBIfam" id="TIGR00716">
    <property type="entry name" value="rnhC"/>
    <property type="match status" value="1"/>
</dbReference>
<dbReference type="InterPro" id="IPR001352">
    <property type="entry name" value="RNase_HII/HIII"/>
</dbReference>
<dbReference type="PANTHER" id="PTHR10954">
    <property type="entry name" value="RIBONUCLEASE H2 SUBUNIT A"/>
    <property type="match status" value="1"/>
</dbReference>
<comment type="function">
    <text evidence="3 14">Endonuclease that specifically degrades the RNA of RNA-DNA hybrids.</text>
</comment>
<dbReference type="Pfam" id="PF11858">
    <property type="entry name" value="DUF3378"/>
    <property type="match status" value="1"/>
</dbReference>
<comment type="caution">
    <text evidence="18">The sequence shown here is derived from an EMBL/GenBank/DDBJ whole genome shotgun (WGS) entry which is preliminary data.</text>
</comment>
<dbReference type="Gene3D" id="3.30.310.10">
    <property type="entry name" value="TATA-Binding Protein"/>
    <property type="match status" value="1"/>
</dbReference>
<evidence type="ECO:0000256" key="11">
    <source>
        <dbReference type="ARBA" id="ARBA00022759"/>
    </source>
</evidence>
<dbReference type="CDD" id="cd14796">
    <property type="entry name" value="RNAse_HIII_N"/>
    <property type="match status" value="1"/>
</dbReference>
<feature type="binding site" evidence="14 15">
    <location>
        <position position="205"/>
    </location>
    <ligand>
        <name>a divalent metal cation</name>
        <dbReference type="ChEBI" id="CHEBI:60240"/>
    </ligand>
</feature>
<keyword evidence="9 14" id="KW-0540">Nuclease</keyword>
<dbReference type="EMBL" id="JBHTBY010000006">
    <property type="protein sequence ID" value="MFC7321094.1"/>
    <property type="molecule type" value="Genomic_DNA"/>
</dbReference>
<dbReference type="Proteomes" id="UP001596494">
    <property type="component" value="Unassembled WGS sequence"/>
</dbReference>
<dbReference type="PANTHER" id="PTHR10954:SF23">
    <property type="entry name" value="RIBONUCLEASE"/>
    <property type="match status" value="1"/>
</dbReference>
<proteinExistence type="inferred from homology"/>
<dbReference type="Gene3D" id="3.30.420.10">
    <property type="entry name" value="Ribonuclease H-like superfamily/Ribonuclease H"/>
    <property type="match status" value="1"/>
</dbReference>
<gene>
    <name evidence="14 18" type="primary">rnhC</name>
    <name evidence="18" type="ORF">ACFQMN_09400</name>
</gene>
<reference evidence="19" key="1">
    <citation type="journal article" date="2019" name="Int. J. Syst. Evol. Microbiol.">
        <title>The Global Catalogue of Microorganisms (GCM) 10K type strain sequencing project: providing services to taxonomists for standard genome sequencing and annotation.</title>
        <authorList>
            <consortium name="The Broad Institute Genomics Platform"/>
            <consortium name="The Broad Institute Genome Sequencing Center for Infectious Disease"/>
            <person name="Wu L."/>
            <person name="Ma J."/>
        </authorList>
    </citation>
    <scope>NUCLEOTIDE SEQUENCE [LARGE SCALE GENOMIC DNA]</scope>
    <source>
        <strain evidence="19">CCUG 73951</strain>
    </source>
</reference>
<dbReference type="InterPro" id="IPR036397">
    <property type="entry name" value="RNaseH_sf"/>
</dbReference>
<evidence type="ECO:0000256" key="16">
    <source>
        <dbReference type="SAM" id="MobiDB-lite"/>
    </source>
</evidence>
<organism evidence="18 19">
    <name type="scientific">Halobacillus campisalis</name>
    <dbReference type="NCBI Taxonomy" id="435909"/>
    <lineage>
        <taxon>Bacteria</taxon>
        <taxon>Bacillati</taxon>
        <taxon>Bacillota</taxon>
        <taxon>Bacilli</taxon>
        <taxon>Bacillales</taxon>
        <taxon>Bacillaceae</taxon>
        <taxon>Halobacillus</taxon>
    </lineage>
</organism>
<dbReference type="HAMAP" id="MF_00053">
    <property type="entry name" value="RNase_HIII"/>
    <property type="match status" value="1"/>
</dbReference>
<protein>
    <recommendedName>
        <fullName evidence="7 14">Ribonuclease HIII</fullName>
        <shortName evidence="14">RNase HIII</shortName>
        <ecNumber evidence="6 14">3.1.26.4</ecNumber>
    </recommendedName>
</protein>
<dbReference type="InterPro" id="IPR024568">
    <property type="entry name" value="RNase_HIII_N"/>
</dbReference>
<accession>A0ABW2K302</accession>
<evidence type="ECO:0000256" key="13">
    <source>
        <dbReference type="ARBA" id="ARBA00022842"/>
    </source>
</evidence>
<feature type="binding site" evidence="14 15">
    <location>
        <position position="100"/>
    </location>
    <ligand>
        <name>a divalent metal cation</name>
        <dbReference type="ChEBI" id="CHEBI:60240"/>
    </ligand>
</feature>
<evidence type="ECO:0000256" key="7">
    <source>
        <dbReference type="ARBA" id="ARBA00021407"/>
    </source>
</evidence>
<feature type="binding site" evidence="14 15">
    <location>
        <position position="99"/>
    </location>
    <ligand>
        <name>a divalent metal cation</name>
        <dbReference type="ChEBI" id="CHEBI:60240"/>
    </ligand>
</feature>
<comment type="similarity">
    <text evidence="5 14">Belongs to the RNase HII family. RnhC subfamily.</text>
</comment>
<dbReference type="RefSeq" id="WP_289214630.1">
    <property type="nucleotide sequence ID" value="NZ_JAPVRC010000001.1"/>
</dbReference>
<dbReference type="SUPFAM" id="SSF53098">
    <property type="entry name" value="Ribonuclease H-like"/>
    <property type="match status" value="1"/>
</dbReference>
<evidence type="ECO:0000259" key="17">
    <source>
        <dbReference type="PROSITE" id="PS51975"/>
    </source>
</evidence>
<keyword evidence="13 14" id="KW-0460">Magnesium</keyword>
<comment type="catalytic activity">
    <reaction evidence="1 14 15">
        <text>Endonucleolytic cleavage to 5'-phosphomonoester.</text>
        <dbReference type="EC" id="3.1.26.4"/>
    </reaction>
</comment>
<keyword evidence="19" id="KW-1185">Reference proteome</keyword>
<evidence type="ECO:0000256" key="12">
    <source>
        <dbReference type="ARBA" id="ARBA00022801"/>
    </source>
</evidence>
<dbReference type="EC" id="3.1.26.4" evidence="6 14"/>
<evidence type="ECO:0000256" key="9">
    <source>
        <dbReference type="ARBA" id="ARBA00022722"/>
    </source>
</evidence>
<evidence type="ECO:0000256" key="4">
    <source>
        <dbReference type="ARBA" id="ARBA00004496"/>
    </source>
</evidence>